<name>A0A1W2DP49_KIBAR</name>
<accession>A0A1W2DP49</accession>
<reference evidence="2 3" key="1">
    <citation type="submission" date="2017-04" db="EMBL/GenBank/DDBJ databases">
        <authorList>
            <person name="Afonso C.L."/>
            <person name="Miller P.J."/>
            <person name="Scott M.A."/>
            <person name="Spackman E."/>
            <person name="Goraichik I."/>
            <person name="Dimitrov K.M."/>
            <person name="Suarez D.L."/>
            <person name="Swayne D.E."/>
        </authorList>
    </citation>
    <scope>NUCLEOTIDE SEQUENCE [LARGE SCALE GENOMIC DNA]</scope>
    <source>
        <strain evidence="2 3">DSM 43828</strain>
    </source>
</reference>
<protein>
    <submittedName>
        <fullName evidence="2">Uncharacterized protein</fullName>
    </submittedName>
</protein>
<keyword evidence="3" id="KW-1185">Reference proteome</keyword>
<feature type="transmembrane region" description="Helical" evidence="1">
    <location>
        <begin position="37"/>
        <end position="58"/>
    </location>
</feature>
<dbReference type="RefSeq" id="WP_033391302.1">
    <property type="nucleotide sequence ID" value="NZ_FWXV01000002.1"/>
</dbReference>
<evidence type="ECO:0000256" key="1">
    <source>
        <dbReference type="SAM" id="Phobius"/>
    </source>
</evidence>
<sequence length="83" mass="8476">METWRVIAGILIAIGGVILVLLAMAQTRDRKGATNSSVALAGAISLTIVVLLCVLSLTVLPGPVVWVIVAAVGVVNTVLLLTS</sequence>
<keyword evidence="1" id="KW-0812">Transmembrane</keyword>
<dbReference type="AlphaFoldDB" id="A0A1W2DP49"/>
<dbReference type="EMBL" id="FWXV01000002">
    <property type="protein sequence ID" value="SMC99305.1"/>
    <property type="molecule type" value="Genomic_DNA"/>
</dbReference>
<keyword evidence="1" id="KW-1133">Transmembrane helix</keyword>
<feature type="transmembrane region" description="Helical" evidence="1">
    <location>
        <begin position="64"/>
        <end position="82"/>
    </location>
</feature>
<feature type="transmembrane region" description="Helical" evidence="1">
    <location>
        <begin position="6"/>
        <end position="25"/>
    </location>
</feature>
<proteinExistence type="predicted"/>
<gene>
    <name evidence="2" type="ORF">SAMN05661093_03661</name>
</gene>
<evidence type="ECO:0000313" key="3">
    <source>
        <dbReference type="Proteomes" id="UP000192674"/>
    </source>
</evidence>
<keyword evidence="1" id="KW-0472">Membrane</keyword>
<dbReference type="Proteomes" id="UP000192674">
    <property type="component" value="Unassembled WGS sequence"/>
</dbReference>
<organism evidence="2 3">
    <name type="scientific">Kibdelosporangium aridum</name>
    <dbReference type="NCBI Taxonomy" id="2030"/>
    <lineage>
        <taxon>Bacteria</taxon>
        <taxon>Bacillati</taxon>
        <taxon>Actinomycetota</taxon>
        <taxon>Actinomycetes</taxon>
        <taxon>Pseudonocardiales</taxon>
        <taxon>Pseudonocardiaceae</taxon>
        <taxon>Kibdelosporangium</taxon>
    </lineage>
</organism>
<evidence type="ECO:0000313" key="2">
    <source>
        <dbReference type="EMBL" id="SMC99305.1"/>
    </source>
</evidence>